<feature type="non-terminal residue" evidence="1">
    <location>
        <position position="231"/>
    </location>
</feature>
<protein>
    <submittedName>
        <fullName evidence="1">7484_t:CDS:1</fullName>
    </submittedName>
</protein>
<name>A0ACA9L1M8_9GLOM</name>
<evidence type="ECO:0000313" key="2">
    <source>
        <dbReference type="Proteomes" id="UP000789920"/>
    </source>
</evidence>
<sequence>MVIPIIVEMKIRWILSSLKAFGGTQFPRKYLVELRFSKAFSLGFSKAFGGAKVSQKHLVELRFLKSFSKTLGSTKISKAFGGAELRFLESSSKILGSTKELVDHRFLESIWRNSVSSKVIQKYLGSLESIWQNFGFSKALDFSKALGSSKAFGGAKVPRKYMAELQKYLVELRLLNSSVKAFGGTSKVPQKHLAELSFFKSICWSLGFSKAFGSSKAFGGTQVLRKYLAEL</sequence>
<organism evidence="1 2">
    <name type="scientific">Racocetra persica</name>
    <dbReference type="NCBI Taxonomy" id="160502"/>
    <lineage>
        <taxon>Eukaryota</taxon>
        <taxon>Fungi</taxon>
        <taxon>Fungi incertae sedis</taxon>
        <taxon>Mucoromycota</taxon>
        <taxon>Glomeromycotina</taxon>
        <taxon>Glomeromycetes</taxon>
        <taxon>Diversisporales</taxon>
        <taxon>Gigasporaceae</taxon>
        <taxon>Racocetra</taxon>
    </lineage>
</organism>
<reference evidence="1" key="1">
    <citation type="submission" date="2021-06" db="EMBL/GenBank/DDBJ databases">
        <authorList>
            <person name="Kallberg Y."/>
            <person name="Tangrot J."/>
            <person name="Rosling A."/>
        </authorList>
    </citation>
    <scope>NUCLEOTIDE SEQUENCE</scope>
    <source>
        <strain evidence="1">MA461A</strain>
    </source>
</reference>
<dbReference type="Proteomes" id="UP000789920">
    <property type="component" value="Unassembled WGS sequence"/>
</dbReference>
<keyword evidence="2" id="KW-1185">Reference proteome</keyword>
<evidence type="ECO:0000313" key="1">
    <source>
        <dbReference type="EMBL" id="CAG8501839.1"/>
    </source>
</evidence>
<feature type="non-terminal residue" evidence="1">
    <location>
        <position position="1"/>
    </location>
</feature>
<proteinExistence type="predicted"/>
<gene>
    <name evidence="1" type="ORF">RPERSI_LOCUS1859</name>
</gene>
<comment type="caution">
    <text evidence="1">The sequence shown here is derived from an EMBL/GenBank/DDBJ whole genome shotgun (WGS) entry which is preliminary data.</text>
</comment>
<dbReference type="EMBL" id="CAJVQC010001859">
    <property type="protein sequence ID" value="CAG8501839.1"/>
    <property type="molecule type" value="Genomic_DNA"/>
</dbReference>
<accession>A0ACA9L1M8</accession>